<dbReference type="HOGENOM" id="CLU_1003990_0_0_4"/>
<accession>B1XZX1</accession>
<name>B1XZX1_LEPCP</name>
<evidence type="ECO:0000313" key="1">
    <source>
        <dbReference type="EMBL" id="ACB34098.1"/>
    </source>
</evidence>
<dbReference type="OrthoDB" id="6657308at2"/>
<protein>
    <submittedName>
        <fullName evidence="1">Uncharacterized protein</fullName>
    </submittedName>
</protein>
<organism evidence="1 2">
    <name type="scientific">Leptothrix cholodnii (strain ATCC 51168 / LMG 8142 / SP-6)</name>
    <name type="common">Leptothrix discophora (strain SP-6)</name>
    <dbReference type="NCBI Taxonomy" id="395495"/>
    <lineage>
        <taxon>Bacteria</taxon>
        <taxon>Pseudomonadati</taxon>
        <taxon>Pseudomonadota</taxon>
        <taxon>Betaproteobacteria</taxon>
        <taxon>Burkholderiales</taxon>
        <taxon>Sphaerotilaceae</taxon>
        <taxon>Leptothrix</taxon>
    </lineage>
</organism>
<sequence>MAHDPAAQRRRAVVGALSGVLDEASLMQALWLAQESLRGEQVSDIIRYIDAVASRNMIDAATCRRLYNELYKLMRESEDRLPLDPWPAMQATRAPAPAPAYAPAFAPAYAPRAMPAPPPAQWQPPPMAAPAPYYPAAQVPPGYPGAAMPPPGYAPPGYPAPVPMYAEVPAAPAVAAPVAPPAPAPIAIEPPVIFGAVMREVVREVFSYHREALEEVQRDALRSLGRSRATPALQQRFREALGRARQDDWQLQGSHGDLAELSRVMFVALTEAFGRVGADQILQRALTKAEELPEARQFSPKRLLAAM</sequence>
<keyword evidence="2" id="KW-1185">Reference proteome</keyword>
<dbReference type="RefSeq" id="WP_012346859.1">
    <property type="nucleotide sequence ID" value="NC_010524.1"/>
</dbReference>
<dbReference type="KEGG" id="lch:Lcho_1831"/>
<evidence type="ECO:0000313" key="2">
    <source>
        <dbReference type="Proteomes" id="UP000001693"/>
    </source>
</evidence>
<dbReference type="EMBL" id="CP001013">
    <property type="protein sequence ID" value="ACB34098.1"/>
    <property type="molecule type" value="Genomic_DNA"/>
</dbReference>
<dbReference type="STRING" id="395495.Lcho_1831"/>
<gene>
    <name evidence="1" type="ordered locus">Lcho_1831</name>
</gene>
<dbReference type="eggNOG" id="ENOG5033XW7">
    <property type="taxonomic scope" value="Bacteria"/>
</dbReference>
<dbReference type="AlphaFoldDB" id="B1XZX1"/>
<reference evidence="1 2" key="1">
    <citation type="submission" date="2008-03" db="EMBL/GenBank/DDBJ databases">
        <title>Complete sequence of Leptothrix cholodnii SP-6.</title>
        <authorList>
            <consortium name="US DOE Joint Genome Institute"/>
            <person name="Copeland A."/>
            <person name="Lucas S."/>
            <person name="Lapidus A."/>
            <person name="Glavina del Rio T."/>
            <person name="Dalin E."/>
            <person name="Tice H."/>
            <person name="Bruce D."/>
            <person name="Goodwin L."/>
            <person name="Pitluck S."/>
            <person name="Chertkov O."/>
            <person name="Brettin T."/>
            <person name="Detter J.C."/>
            <person name="Han C."/>
            <person name="Kuske C.R."/>
            <person name="Schmutz J."/>
            <person name="Larimer F."/>
            <person name="Land M."/>
            <person name="Hauser L."/>
            <person name="Kyrpides N."/>
            <person name="Lykidis A."/>
            <person name="Emerson D."/>
            <person name="Richardson P."/>
        </authorList>
    </citation>
    <scope>NUCLEOTIDE SEQUENCE [LARGE SCALE GENOMIC DNA]</scope>
    <source>
        <strain evidence="2">ATCC 51168 / LMG 8142 / SP-6</strain>
    </source>
</reference>
<dbReference type="Proteomes" id="UP000001693">
    <property type="component" value="Chromosome"/>
</dbReference>
<proteinExistence type="predicted"/>